<protein>
    <recommendedName>
        <fullName evidence="1">ATP-dependent DNA helicase</fullName>
        <ecNumber evidence="1">5.6.2.3</ecNumber>
    </recommendedName>
</protein>
<keyword evidence="1" id="KW-0347">Helicase</keyword>
<dbReference type="Pfam" id="PF05970">
    <property type="entry name" value="PIF1"/>
    <property type="match status" value="1"/>
</dbReference>
<dbReference type="InterPro" id="IPR010285">
    <property type="entry name" value="DNA_helicase_pif1-like_DEAD"/>
</dbReference>
<dbReference type="GO" id="GO:0016887">
    <property type="term" value="F:ATP hydrolysis activity"/>
    <property type="evidence" value="ECO:0007669"/>
    <property type="project" value="RHEA"/>
</dbReference>
<keyword evidence="1" id="KW-0234">DNA repair</keyword>
<keyword evidence="1" id="KW-0233">DNA recombination</keyword>
<organism evidence="3 4">
    <name type="scientific">Oesophagostomum dentatum</name>
    <name type="common">Nodular worm</name>
    <dbReference type="NCBI Taxonomy" id="61180"/>
    <lineage>
        <taxon>Eukaryota</taxon>
        <taxon>Metazoa</taxon>
        <taxon>Ecdysozoa</taxon>
        <taxon>Nematoda</taxon>
        <taxon>Chromadorea</taxon>
        <taxon>Rhabditida</taxon>
        <taxon>Rhabditina</taxon>
        <taxon>Rhabditomorpha</taxon>
        <taxon>Strongyloidea</taxon>
        <taxon>Strongylidae</taxon>
        <taxon>Oesophagostomum</taxon>
    </lineage>
</organism>
<dbReference type="Proteomes" id="UP000053660">
    <property type="component" value="Unassembled WGS sequence"/>
</dbReference>
<feature type="non-terminal residue" evidence="3">
    <location>
        <position position="133"/>
    </location>
</feature>
<evidence type="ECO:0000313" key="3">
    <source>
        <dbReference type="EMBL" id="KHJ76634.1"/>
    </source>
</evidence>
<dbReference type="GO" id="GO:0006310">
    <property type="term" value="P:DNA recombination"/>
    <property type="evidence" value="ECO:0007669"/>
    <property type="project" value="UniProtKB-KW"/>
</dbReference>
<dbReference type="PANTHER" id="PTHR10492">
    <property type="match status" value="1"/>
</dbReference>
<dbReference type="PANTHER" id="PTHR10492:SF57">
    <property type="entry name" value="ATP-DEPENDENT DNA HELICASE"/>
    <property type="match status" value="1"/>
</dbReference>
<keyword evidence="4" id="KW-1185">Reference proteome</keyword>
<dbReference type="GO" id="GO:0043139">
    <property type="term" value="F:5'-3' DNA helicase activity"/>
    <property type="evidence" value="ECO:0007669"/>
    <property type="project" value="UniProtKB-EC"/>
</dbReference>
<sequence>MAPKQALDAVDRLLRDITQLDSPFGNKIMLLGGDFRQVLPVVRKGGRAEMVATCIKKSSLWQHFAIYRLKENMRVTASEFEWKQYLLELGNGMLPVDENDEMAVPPDLLCTGSLVHEIFSPYLSGRCSDLSSV</sequence>
<dbReference type="GO" id="GO:0006281">
    <property type="term" value="P:DNA repair"/>
    <property type="evidence" value="ECO:0007669"/>
    <property type="project" value="UniProtKB-KW"/>
</dbReference>
<comment type="catalytic activity">
    <reaction evidence="1">
        <text>ATP + H2O = ADP + phosphate + H(+)</text>
        <dbReference type="Rhea" id="RHEA:13065"/>
        <dbReference type="ChEBI" id="CHEBI:15377"/>
        <dbReference type="ChEBI" id="CHEBI:15378"/>
        <dbReference type="ChEBI" id="CHEBI:30616"/>
        <dbReference type="ChEBI" id="CHEBI:43474"/>
        <dbReference type="ChEBI" id="CHEBI:456216"/>
        <dbReference type="EC" id="5.6.2.3"/>
    </reaction>
</comment>
<keyword evidence="1" id="KW-0227">DNA damage</keyword>
<dbReference type="OrthoDB" id="5862225at2759"/>
<dbReference type="EMBL" id="KN611561">
    <property type="protein sequence ID" value="KHJ76634.1"/>
    <property type="molecule type" value="Genomic_DNA"/>
</dbReference>
<gene>
    <name evidence="3" type="ORF">OESDEN_23746</name>
</gene>
<comment type="similarity">
    <text evidence="1">Belongs to the helicase family.</text>
</comment>
<keyword evidence="1" id="KW-0067">ATP-binding</keyword>
<dbReference type="SUPFAM" id="SSF52540">
    <property type="entry name" value="P-loop containing nucleoside triphosphate hydrolases"/>
    <property type="match status" value="1"/>
</dbReference>
<accession>A0A0B1RVF1</accession>
<dbReference type="GO" id="GO:0005524">
    <property type="term" value="F:ATP binding"/>
    <property type="evidence" value="ECO:0007669"/>
    <property type="project" value="UniProtKB-KW"/>
</dbReference>
<evidence type="ECO:0000259" key="2">
    <source>
        <dbReference type="Pfam" id="PF05970"/>
    </source>
</evidence>
<dbReference type="InterPro" id="IPR027417">
    <property type="entry name" value="P-loop_NTPase"/>
</dbReference>
<feature type="domain" description="DNA helicase Pif1-like DEAD-box helicase" evidence="2">
    <location>
        <begin position="1"/>
        <end position="93"/>
    </location>
</feature>
<evidence type="ECO:0000256" key="1">
    <source>
        <dbReference type="RuleBase" id="RU363044"/>
    </source>
</evidence>
<keyword evidence="1" id="KW-0547">Nucleotide-binding</keyword>
<dbReference type="AlphaFoldDB" id="A0A0B1RVF1"/>
<proteinExistence type="inferred from homology"/>
<evidence type="ECO:0000313" key="4">
    <source>
        <dbReference type="Proteomes" id="UP000053660"/>
    </source>
</evidence>
<dbReference type="GO" id="GO:0000723">
    <property type="term" value="P:telomere maintenance"/>
    <property type="evidence" value="ECO:0007669"/>
    <property type="project" value="InterPro"/>
</dbReference>
<dbReference type="EC" id="5.6.2.3" evidence="1"/>
<keyword evidence="1" id="KW-0378">Hydrolase</keyword>
<comment type="cofactor">
    <cofactor evidence="1">
        <name>Mg(2+)</name>
        <dbReference type="ChEBI" id="CHEBI:18420"/>
    </cofactor>
</comment>
<reference evidence="3 4" key="1">
    <citation type="submission" date="2014-03" db="EMBL/GenBank/DDBJ databases">
        <title>Draft genome of the hookworm Oesophagostomum dentatum.</title>
        <authorList>
            <person name="Mitreva M."/>
        </authorList>
    </citation>
    <scope>NUCLEOTIDE SEQUENCE [LARGE SCALE GENOMIC DNA]</scope>
    <source>
        <strain evidence="3 4">OD-Hann</strain>
    </source>
</reference>
<name>A0A0B1RVF1_OESDE</name>